<evidence type="ECO:0000313" key="4">
    <source>
        <dbReference type="EMBL" id="CAD9263741.1"/>
    </source>
</evidence>
<dbReference type="PANTHER" id="PTHR10539">
    <property type="entry name" value="26S PROTEASOME NON-ATPASE REGULATORY SUBUNIT 13"/>
    <property type="match status" value="1"/>
</dbReference>
<evidence type="ECO:0000256" key="2">
    <source>
        <dbReference type="ARBA" id="ARBA00022942"/>
    </source>
</evidence>
<organism evidence="4">
    <name type="scientific">Phaeomonas parva</name>
    <dbReference type="NCBI Taxonomy" id="124430"/>
    <lineage>
        <taxon>Eukaryota</taxon>
        <taxon>Sar</taxon>
        <taxon>Stramenopiles</taxon>
        <taxon>Ochrophyta</taxon>
        <taxon>Pinguiophyceae</taxon>
        <taxon>Pinguiochrysidales</taxon>
        <taxon>Pinguiochrysidaceae</taxon>
        <taxon>Phaeomonas</taxon>
    </lineage>
</organism>
<dbReference type="PANTHER" id="PTHR10539:SF0">
    <property type="entry name" value="26S PROTEASOME NON-ATPASE REGULATORY SUBUNIT 13"/>
    <property type="match status" value="1"/>
</dbReference>
<dbReference type="AlphaFoldDB" id="A0A7S1UCB7"/>
<dbReference type="GO" id="GO:0008541">
    <property type="term" value="C:proteasome regulatory particle, lid subcomplex"/>
    <property type="evidence" value="ECO:0007669"/>
    <property type="project" value="TreeGrafter"/>
</dbReference>
<evidence type="ECO:0000259" key="3">
    <source>
        <dbReference type="PROSITE" id="PS50250"/>
    </source>
</evidence>
<name>A0A7S1UCB7_9STRA</name>
<protein>
    <recommendedName>
        <fullName evidence="3">PCI domain-containing protein</fullName>
    </recommendedName>
</protein>
<sequence>MTSASSRVSAFLSAQANDYPELTQYERMQQLYSGKLWHQLTDLVDEFVRDPETTRGENKVQLYEHFICEFEGRMNQLRFAQVLTEICKLQAETSDAVALITTTLEKQARLGQEATIYLECALGLFRLSTQSEADRALAAATIKEKRESVEGLGGDDTTVPSIYYQLSSTYYKLVGPPESFYKDALMFLVYTPMESVPQEERYTLATDLSLAAITGNGIYNFGEVLATPILSALEATPNAWLSKMMRVFHAGDIDGFGTLMDEHAAAIAEQPAITARVDFVKEKIALLAFMDLVFQKPAHERGIAFAEIAERTRLPLEQVEWLVMRAMSLKLIKGVIDEIEQVVEVSWLQPRVLEVGQLEQMVGRLDEWTARVKETQVFLEEQAPELLQF</sequence>
<dbReference type="SMART" id="SM00088">
    <property type="entry name" value="PINT"/>
    <property type="match status" value="1"/>
</dbReference>
<dbReference type="GO" id="GO:0005198">
    <property type="term" value="F:structural molecule activity"/>
    <property type="evidence" value="ECO:0007669"/>
    <property type="project" value="TreeGrafter"/>
</dbReference>
<evidence type="ECO:0000256" key="1">
    <source>
        <dbReference type="ARBA" id="ARBA00006207"/>
    </source>
</evidence>
<feature type="domain" description="PCI" evidence="3">
    <location>
        <begin position="177"/>
        <end position="350"/>
    </location>
</feature>
<dbReference type="Pfam" id="PF01399">
    <property type="entry name" value="PCI"/>
    <property type="match status" value="1"/>
</dbReference>
<dbReference type="GO" id="GO:0006511">
    <property type="term" value="P:ubiquitin-dependent protein catabolic process"/>
    <property type="evidence" value="ECO:0007669"/>
    <property type="project" value="TreeGrafter"/>
</dbReference>
<proteinExistence type="inferred from homology"/>
<dbReference type="SUPFAM" id="SSF46785">
    <property type="entry name" value="Winged helix' DNA-binding domain"/>
    <property type="match status" value="1"/>
</dbReference>
<dbReference type="InterPro" id="IPR035298">
    <property type="entry name" value="PSMD13"/>
</dbReference>
<dbReference type="GO" id="GO:0005634">
    <property type="term" value="C:nucleus"/>
    <property type="evidence" value="ECO:0007669"/>
    <property type="project" value="TreeGrafter"/>
</dbReference>
<dbReference type="Pfam" id="PF22037">
    <property type="entry name" value="PSD13_N"/>
    <property type="match status" value="1"/>
</dbReference>
<keyword evidence="2" id="KW-0647">Proteasome</keyword>
<dbReference type="InterPro" id="IPR054179">
    <property type="entry name" value="PSD13_N"/>
</dbReference>
<dbReference type="PROSITE" id="PS50250">
    <property type="entry name" value="PCI"/>
    <property type="match status" value="1"/>
</dbReference>
<gene>
    <name evidence="4" type="ORF">PPAR1163_LOCUS22126</name>
</gene>
<dbReference type="InterPro" id="IPR036390">
    <property type="entry name" value="WH_DNA-bd_sf"/>
</dbReference>
<accession>A0A7S1UCB7</accession>
<comment type="similarity">
    <text evidence="1">Belongs to the proteasome subunit S11 family.</text>
</comment>
<reference evidence="4" key="1">
    <citation type="submission" date="2021-01" db="EMBL/GenBank/DDBJ databases">
        <authorList>
            <person name="Corre E."/>
            <person name="Pelletier E."/>
            <person name="Niang G."/>
            <person name="Scheremetjew M."/>
            <person name="Finn R."/>
            <person name="Kale V."/>
            <person name="Holt S."/>
            <person name="Cochrane G."/>
            <person name="Meng A."/>
            <person name="Brown T."/>
            <person name="Cohen L."/>
        </authorList>
    </citation>
    <scope>NUCLEOTIDE SEQUENCE</scope>
    <source>
        <strain evidence="4">CCMP2877</strain>
    </source>
</reference>
<dbReference type="EMBL" id="HBGJ01034894">
    <property type="protein sequence ID" value="CAD9263741.1"/>
    <property type="molecule type" value="Transcribed_RNA"/>
</dbReference>
<dbReference type="GO" id="GO:0005829">
    <property type="term" value="C:cytosol"/>
    <property type="evidence" value="ECO:0007669"/>
    <property type="project" value="TreeGrafter"/>
</dbReference>
<dbReference type="InterPro" id="IPR000717">
    <property type="entry name" value="PCI_dom"/>
</dbReference>